<organism evidence="4 5">
    <name type="scientific">Thecamonas trahens ATCC 50062</name>
    <dbReference type="NCBI Taxonomy" id="461836"/>
    <lineage>
        <taxon>Eukaryota</taxon>
        <taxon>Apusozoa</taxon>
        <taxon>Apusomonadida</taxon>
        <taxon>Apusomonadidae</taxon>
        <taxon>Thecamonas</taxon>
    </lineage>
</organism>
<dbReference type="InterPro" id="IPR036869">
    <property type="entry name" value="J_dom_sf"/>
</dbReference>
<dbReference type="Pfam" id="PF01535">
    <property type="entry name" value="PPR"/>
    <property type="match status" value="1"/>
</dbReference>
<reference evidence="4 5" key="1">
    <citation type="submission" date="2010-05" db="EMBL/GenBank/DDBJ databases">
        <title>The Genome Sequence of Thecamonas trahens ATCC 50062.</title>
        <authorList>
            <consortium name="The Broad Institute Genome Sequencing Platform"/>
            <person name="Russ C."/>
            <person name="Cuomo C."/>
            <person name="Shea T."/>
            <person name="Young S.K."/>
            <person name="Zeng Q."/>
            <person name="Koehrsen M."/>
            <person name="Haas B."/>
            <person name="Borodovsky M."/>
            <person name="Guigo R."/>
            <person name="Alvarado L."/>
            <person name="Berlin A."/>
            <person name="Bochicchio J."/>
            <person name="Borenstein D."/>
            <person name="Chapman S."/>
            <person name="Chen Z."/>
            <person name="Freedman E."/>
            <person name="Gellesch M."/>
            <person name="Goldberg J."/>
            <person name="Griggs A."/>
            <person name="Gujja S."/>
            <person name="Heilman E."/>
            <person name="Heiman D."/>
            <person name="Hepburn T."/>
            <person name="Howarth C."/>
            <person name="Jen D."/>
            <person name="Larson L."/>
            <person name="Mehta T."/>
            <person name="Park D."/>
            <person name="Pearson M."/>
            <person name="Roberts A."/>
            <person name="Saif S."/>
            <person name="Shenoy N."/>
            <person name="Sisk P."/>
            <person name="Stolte C."/>
            <person name="Sykes S."/>
            <person name="Thomson T."/>
            <person name="Walk T."/>
            <person name="White J."/>
            <person name="Yandava C."/>
            <person name="Burger G."/>
            <person name="Gray M.W."/>
            <person name="Holland P.W.H."/>
            <person name="King N."/>
            <person name="Lang F.B.F."/>
            <person name="Roger A.J."/>
            <person name="Ruiz-Trillo I."/>
            <person name="Lander E."/>
            <person name="Nusbaum C."/>
        </authorList>
    </citation>
    <scope>NUCLEOTIDE SEQUENCE [LARGE SCALE GENOMIC DNA]</scope>
    <source>
        <strain evidence="4 5">ATCC 50062</strain>
    </source>
</reference>
<keyword evidence="1" id="KW-0677">Repeat</keyword>
<dbReference type="OrthoDB" id="445556at2759"/>
<dbReference type="InterPro" id="IPR002885">
    <property type="entry name" value="PPR_rpt"/>
</dbReference>
<dbReference type="Proteomes" id="UP000054408">
    <property type="component" value="Unassembled WGS sequence"/>
</dbReference>
<name>A0A0L0DFN2_THETB</name>
<gene>
    <name evidence="4" type="ORF">AMSG_07227</name>
</gene>
<evidence type="ECO:0000256" key="1">
    <source>
        <dbReference type="ARBA" id="ARBA00022737"/>
    </source>
</evidence>
<dbReference type="EMBL" id="GL349463">
    <property type="protein sequence ID" value="KNC50971.1"/>
    <property type="molecule type" value="Genomic_DNA"/>
</dbReference>
<evidence type="ECO:0000259" key="3">
    <source>
        <dbReference type="PROSITE" id="PS50076"/>
    </source>
</evidence>
<dbReference type="InterPro" id="IPR011990">
    <property type="entry name" value="TPR-like_helical_dom_sf"/>
</dbReference>
<dbReference type="Gene3D" id="1.10.287.110">
    <property type="entry name" value="DnaJ domain"/>
    <property type="match status" value="1"/>
</dbReference>
<dbReference type="CDD" id="cd06257">
    <property type="entry name" value="DnaJ"/>
    <property type="match status" value="1"/>
</dbReference>
<dbReference type="PANTHER" id="PTHR47447:SF24">
    <property type="entry name" value="PENTATRICOPEPTIDE REPEAT-CONTAINING PROTEIN"/>
    <property type="match status" value="1"/>
</dbReference>
<proteinExistence type="predicted"/>
<evidence type="ECO:0000313" key="5">
    <source>
        <dbReference type="Proteomes" id="UP000054408"/>
    </source>
</evidence>
<dbReference type="RefSeq" id="XP_013756666.1">
    <property type="nucleotide sequence ID" value="XM_013901212.1"/>
</dbReference>
<evidence type="ECO:0000256" key="2">
    <source>
        <dbReference type="SAM" id="MobiDB-lite"/>
    </source>
</evidence>
<dbReference type="PRINTS" id="PR00625">
    <property type="entry name" value="JDOMAIN"/>
</dbReference>
<dbReference type="PANTHER" id="PTHR47447">
    <property type="entry name" value="OS03G0856100 PROTEIN"/>
    <property type="match status" value="1"/>
</dbReference>
<dbReference type="InterPro" id="IPR001623">
    <property type="entry name" value="DnaJ_domain"/>
</dbReference>
<dbReference type="PROSITE" id="PS50076">
    <property type="entry name" value="DNAJ_2"/>
    <property type="match status" value="1"/>
</dbReference>
<dbReference type="SUPFAM" id="SSF46565">
    <property type="entry name" value="Chaperone J-domain"/>
    <property type="match status" value="1"/>
</dbReference>
<feature type="compositionally biased region" description="Low complexity" evidence="2">
    <location>
        <begin position="78"/>
        <end position="88"/>
    </location>
</feature>
<dbReference type="STRING" id="461836.A0A0L0DFN2"/>
<dbReference type="Pfam" id="PF00226">
    <property type="entry name" value="DnaJ"/>
    <property type="match status" value="1"/>
</dbReference>
<dbReference type="AlphaFoldDB" id="A0A0L0DFN2"/>
<dbReference type="NCBIfam" id="TIGR00756">
    <property type="entry name" value="PPR"/>
    <property type="match status" value="1"/>
</dbReference>
<dbReference type="GeneID" id="25566196"/>
<dbReference type="OMA" id="STIHEMI"/>
<protein>
    <recommendedName>
        <fullName evidence="3">J domain-containing protein</fullName>
    </recommendedName>
</protein>
<feature type="domain" description="J" evidence="3">
    <location>
        <begin position="5"/>
        <end position="66"/>
    </location>
</feature>
<keyword evidence="5" id="KW-1185">Reference proteome</keyword>
<dbReference type="Gene3D" id="1.25.40.10">
    <property type="entry name" value="Tetratricopeptide repeat domain"/>
    <property type="match status" value="1"/>
</dbReference>
<dbReference type="SMART" id="SM00271">
    <property type="entry name" value="DnaJ"/>
    <property type="match status" value="1"/>
</dbReference>
<accession>A0A0L0DFN2</accession>
<sequence>MTVSEAYAALGVRHGAAWDEVKAAYFALAKTHHPDVVDKETVSAEEAHATFLRLGEAYALLKDAAAGGPGGPGGGGPASSSSGSADAGEAGGSGHAWWNVWMRPGGGPGALLGKDSIRVTNDRWESHIRGSKLASKLDAWIFGSDANTLIEELVRERDLEAALAVFEHLKASPDASPPTQSTYAMLIRGCTLNMRRTGPDTDNEADPYTASLLELAKDLFKEMQTGPKYKPYESTIHEMIRAHGKAGDFDGAWELFDKLLFEKFVRPTNLVCNSMLEICLTTGHHAEAHKVLLILDGAKSLLKPLYKPDSRTFGLALKNSVDGGYFATVPEQLRILASNHLFPDPPTSERIVTAALTAGDVDAADAILAALDATGATALPPPALERVAAARALALTTGSEAGDEKTEV</sequence>
<evidence type="ECO:0000313" key="4">
    <source>
        <dbReference type="EMBL" id="KNC50971.1"/>
    </source>
</evidence>
<feature type="region of interest" description="Disordered" evidence="2">
    <location>
        <begin position="69"/>
        <end position="91"/>
    </location>
</feature>